<accession>A0A2T0LUT0</accession>
<dbReference type="InterPro" id="IPR027417">
    <property type="entry name" value="P-loop_NTPase"/>
</dbReference>
<evidence type="ECO:0000256" key="1">
    <source>
        <dbReference type="ARBA" id="ARBA00022448"/>
    </source>
</evidence>
<protein>
    <submittedName>
        <fullName evidence="5">Amino acid/amide ABC transporter ATP-binding protein 1 (HAAT family)</fullName>
    </submittedName>
</protein>
<keyword evidence="3 5" id="KW-0067">ATP-binding</keyword>
<dbReference type="GO" id="GO:0005886">
    <property type="term" value="C:plasma membrane"/>
    <property type="evidence" value="ECO:0007669"/>
    <property type="project" value="TreeGrafter"/>
</dbReference>
<dbReference type="GO" id="GO:0016887">
    <property type="term" value="F:ATP hydrolysis activity"/>
    <property type="evidence" value="ECO:0007669"/>
    <property type="project" value="InterPro"/>
</dbReference>
<sequence length="264" mass="28918">MERVTEPPAPNPLLEVRDLTLRFGGVTALDGVGFAVRHGELFAVIGPNGAGKTSIFNCLNGVYRPQQGTITLDGRSLVGRAPADIAAMGVARTFQNLGLFGHLTLVENLMLGRHHLMRTGFFAGMFWWGRAKREEITHRAAVEEIIELLELEPYRRMPAGLLPYGVAKRAELGRALAMEPRLLLLDEPVAGMNLEETEDTARYLLEVRRELGLAMILVEHDMSLVMDLADRVLALDFGVAIATGEPSEIQHDPQVIEAYLGGAA</sequence>
<dbReference type="Proteomes" id="UP000238362">
    <property type="component" value="Unassembled WGS sequence"/>
</dbReference>
<dbReference type="EMBL" id="PVNH01000005">
    <property type="protein sequence ID" value="PRX47600.1"/>
    <property type="molecule type" value="Genomic_DNA"/>
</dbReference>
<dbReference type="SMART" id="SM00382">
    <property type="entry name" value="AAA"/>
    <property type="match status" value="1"/>
</dbReference>
<dbReference type="Gene3D" id="3.40.50.300">
    <property type="entry name" value="P-loop containing nucleotide triphosphate hydrolases"/>
    <property type="match status" value="1"/>
</dbReference>
<keyword evidence="1" id="KW-0813">Transport</keyword>
<dbReference type="RefSeq" id="WP_106179101.1">
    <property type="nucleotide sequence ID" value="NZ_PVNH01000005.1"/>
</dbReference>
<evidence type="ECO:0000313" key="5">
    <source>
        <dbReference type="EMBL" id="PRX47600.1"/>
    </source>
</evidence>
<comment type="caution">
    <text evidence="5">The sequence shown here is derived from an EMBL/GenBank/DDBJ whole genome shotgun (WGS) entry which is preliminary data.</text>
</comment>
<dbReference type="GO" id="GO:0005524">
    <property type="term" value="F:ATP binding"/>
    <property type="evidence" value="ECO:0007669"/>
    <property type="project" value="UniProtKB-KW"/>
</dbReference>
<dbReference type="Pfam" id="PF12399">
    <property type="entry name" value="BCA_ABC_TP_C"/>
    <property type="match status" value="1"/>
</dbReference>
<evidence type="ECO:0000256" key="3">
    <source>
        <dbReference type="ARBA" id="ARBA00022840"/>
    </source>
</evidence>
<dbReference type="InterPro" id="IPR003593">
    <property type="entry name" value="AAA+_ATPase"/>
</dbReference>
<dbReference type="OrthoDB" id="8724465at2"/>
<gene>
    <name evidence="5" type="ORF">B0I33_105179</name>
</gene>
<dbReference type="SUPFAM" id="SSF52540">
    <property type="entry name" value="P-loop containing nucleoside triphosphate hydrolases"/>
    <property type="match status" value="1"/>
</dbReference>
<dbReference type="PANTHER" id="PTHR45772">
    <property type="entry name" value="CONSERVED COMPONENT OF ABC TRANSPORTER FOR NATURAL AMINO ACIDS-RELATED"/>
    <property type="match status" value="1"/>
</dbReference>
<organism evidence="5 6">
    <name type="scientific">Prauserella shujinwangii</name>
    <dbReference type="NCBI Taxonomy" id="1453103"/>
    <lineage>
        <taxon>Bacteria</taxon>
        <taxon>Bacillati</taxon>
        <taxon>Actinomycetota</taxon>
        <taxon>Actinomycetes</taxon>
        <taxon>Pseudonocardiales</taxon>
        <taxon>Pseudonocardiaceae</taxon>
        <taxon>Prauserella</taxon>
    </lineage>
</organism>
<evidence type="ECO:0000313" key="6">
    <source>
        <dbReference type="Proteomes" id="UP000238362"/>
    </source>
</evidence>
<keyword evidence="6" id="KW-1185">Reference proteome</keyword>
<dbReference type="AlphaFoldDB" id="A0A2T0LUT0"/>
<dbReference type="Pfam" id="PF00005">
    <property type="entry name" value="ABC_tran"/>
    <property type="match status" value="1"/>
</dbReference>
<dbReference type="InterPro" id="IPR003439">
    <property type="entry name" value="ABC_transporter-like_ATP-bd"/>
</dbReference>
<evidence type="ECO:0000256" key="2">
    <source>
        <dbReference type="ARBA" id="ARBA00022741"/>
    </source>
</evidence>
<dbReference type="InterPro" id="IPR032823">
    <property type="entry name" value="BCA_ABC_TP_C"/>
</dbReference>
<reference evidence="5 6" key="1">
    <citation type="submission" date="2018-03" db="EMBL/GenBank/DDBJ databases">
        <title>Genomic Encyclopedia of Type Strains, Phase III (KMG-III): the genomes of soil and plant-associated and newly described type strains.</title>
        <authorList>
            <person name="Whitman W."/>
        </authorList>
    </citation>
    <scope>NUCLEOTIDE SEQUENCE [LARGE SCALE GENOMIC DNA]</scope>
    <source>
        <strain evidence="5 6">CGMCC 4.7125</strain>
    </source>
</reference>
<name>A0A2T0LUT0_9PSEU</name>
<evidence type="ECO:0000259" key="4">
    <source>
        <dbReference type="PROSITE" id="PS50893"/>
    </source>
</evidence>
<feature type="domain" description="ABC transporter" evidence="4">
    <location>
        <begin position="14"/>
        <end position="262"/>
    </location>
</feature>
<dbReference type="CDD" id="cd03219">
    <property type="entry name" value="ABC_Mj1267_LivG_branched"/>
    <property type="match status" value="1"/>
</dbReference>
<keyword evidence="2" id="KW-0547">Nucleotide-binding</keyword>
<dbReference type="FunFam" id="3.40.50.300:FF:000421">
    <property type="entry name" value="Branched-chain amino acid ABC transporter ATP-binding protein"/>
    <property type="match status" value="1"/>
</dbReference>
<dbReference type="InterPro" id="IPR051120">
    <property type="entry name" value="ABC_AA/LPS_Transport"/>
</dbReference>
<dbReference type="PANTHER" id="PTHR45772:SF1">
    <property type="entry name" value="ABC TRANSPORTER ATP-BINDING PROTEIN"/>
    <property type="match status" value="1"/>
</dbReference>
<dbReference type="PROSITE" id="PS50893">
    <property type="entry name" value="ABC_TRANSPORTER_2"/>
    <property type="match status" value="1"/>
</dbReference>
<proteinExistence type="predicted"/>